<dbReference type="Pfam" id="PF18765">
    <property type="entry name" value="Polbeta"/>
    <property type="match status" value="1"/>
</dbReference>
<dbReference type="PANTHER" id="PTHR33571">
    <property type="entry name" value="SSL8005 PROTEIN"/>
    <property type="match status" value="1"/>
</dbReference>
<evidence type="ECO:0000256" key="7">
    <source>
        <dbReference type="ARBA" id="ARBA00022842"/>
    </source>
</evidence>
<keyword evidence="5" id="KW-0547">Nucleotide-binding</keyword>
<proteinExistence type="predicted"/>
<dbReference type="GO" id="GO:0016779">
    <property type="term" value="F:nucleotidyltransferase activity"/>
    <property type="evidence" value="ECO:0007669"/>
    <property type="project" value="UniProtKB-KW"/>
</dbReference>
<organism evidence="9 10">
    <name type="scientific">Flammeovirga pectinis</name>
    <dbReference type="NCBI Taxonomy" id="2494373"/>
    <lineage>
        <taxon>Bacteria</taxon>
        <taxon>Pseudomonadati</taxon>
        <taxon>Bacteroidota</taxon>
        <taxon>Cytophagia</taxon>
        <taxon>Cytophagales</taxon>
        <taxon>Flammeovirgaceae</taxon>
        <taxon>Flammeovirga</taxon>
    </lineage>
</organism>
<evidence type="ECO:0000313" key="10">
    <source>
        <dbReference type="Proteomes" id="UP000267268"/>
    </source>
</evidence>
<evidence type="ECO:0000256" key="2">
    <source>
        <dbReference type="ARBA" id="ARBA00022679"/>
    </source>
</evidence>
<gene>
    <name evidence="9" type="ORF">EI427_04750</name>
</gene>
<evidence type="ECO:0000256" key="6">
    <source>
        <dbReference type="ARBA" id="ARBA00022840"/>
    </source>
</evidence>
<dbReference type="GO" id="GO:0046872">
    <property type="term" value="F:metal ion binding"/>
    <property type="evidence" value="ECO:0007669"/>
    <property type="project" value="UniProtKB-KW"/>
</dbReference>
<keyword evidence="6" id="KW-0067">ATP-binding</keyword>
<evidence type="ECO:0000256" key="4">
    <source>
        <dbReference type="ARBA" id="ARBA00022723"/>
    </source>
</evidence>
<evidence type="ECO:0000256" key="5">
    <source>
        <dbReference type="ARBA" id="ARBA00022741"/>
    </source>
</evidence>
<dbReference type="InterPro" id="IPR041633">
    <property type="entry name" value="Polbeta"/>
</dbReference>
<evidence type="ECO:0000259" key="8">
    <source>
        <dbReference type="Pfam" id="PF18765"/>
    </source>
</evidence>
<feature type="domain" description="Polymerase beta nucleotidyltransferase" evidence="8">
    <location>
        <begin position="12"/>
        <end position="99"/>
    </location>
</feature>
<sequence length="100" mass="11820">MNIINEIHSIRIQNLCEKYNVEKLFLFGSAVTGSLKKDSDIDFLVRFKRGELSSYFENYMALKENLKLLFNRRIDLVEEQSLRNPIFINSINKQKELIYG</sequence>
<accession>A0A3S9P049</accession>
<keyword evidence="2 9" id="KW-0808">Transferase</keyword>
<comment type="cofactor">
    <cofactor evidence="1">
        <name>Mg(2+)</name>
        <dbReference type="ChEBI" id="CHEBI:18420"/>
    </cofactor>
</comment>
<dbReference type="OrthoDB" id="9793933at2"/>
<dbReference type="InterPro" id="IPR052038">
    <property type="entry name" value="Type-VII_TA_antitoxin"/>
</dbReference>
<keyword evidence="3" id="KW-0548">Nucleotidyltransferase</keyword>
<dbReference type="AlphaFoldDB" id="A0A3S9P049"/>
<dbReference type="EMBL" id="CP034562">
    <property type="protein sequence ID" value="AZQ61561.1"/>
    <property type="molecule type" value="Genomic_DNA"/>
</dbReference>
<dbReference type="InterPro" id="IPR043519">
    <property type="entry name" value="NT_sf"/>
</dbReference>
<dbReference type="Proteomes" id="UP000267268">
    <property type="component" value="Chromosome 1"/>
</dbReference>
<evidence type="ECO:0000313" key="9">
    <source>
        <dbReference type="EMBL" id="AZQ61561.1"/>
    </source>
</evidence>
<dbReference type="CDD" id="cd05403">
    <property type="entry name" value="NT_KNTase_like"/>
    <property type="match status" value="1"/>
</dbReference>
<dbReference type="PANTHER" id="PTHR33571:SF12">
    <property type="entry name" value="BSL3053 PROTEIN"/>
    <property type="match status" value="1"/>
</dbReference>
<dbReference type="SUPFAM" id="SSF81301">
    <property type="entry name" value="Nucleotidyltransferase"/>
    <property type="match status" value="1"/>
</dbReference>
<name>A0A3S9P049_9BACT</name>
<protein>
    <submittedName>
        <fullName evidence="9">Nucleotidyltransferase domain-containing protein</fullName>
    </submittedName>
</protein>
<dbReference type="KEGG" id="fll:EI427_04750"/>
<reference evidence="9 10" key="1">
    <citation type="submission" date="2018-12" db="EMBL/GenBank/DDBJ databases">
        <title>Flammeovirga pectinis sp. nov., isolated from the gut of the Korean scallop, Patinopecten yessoensis.</title>
        <authorList>
            <person name="Bae J.-W."/>
            <person name="Jeong Y.-S."/>
            <person name="Kang W."/>
        </authorList>
    </citation>
    <scope>NUCLEOTIDE SEQUENCE [LARGE SCALE GENOMIC DNA]</scope>
    <source>
        <strain evidence="9 10">L12M1</strain>
    </source>
</reference>
<evidence type="ECO:0000256" key="3">
    <source>
        <dbReference type="ARBA" id="ARBA00022695"/>
    </source>
</evidence>
<dbReference type="Gene3D" id="3.30.460.10">
    <property type="entry name" value="Beta Polymerase, domain 2"/>
    <property type="match status" value="1"/>
</dbReference>
<keyword evidence="10" id="KW-1185">Reference proteome</keyword>
<keyword evidence="7" id="KW-0460">Magnesium</keyword>
<keyword evidence="4" id="KW-0479">Metal-binding</keyword>
<dbReference type="RefSeq" id="WP_126612171.1">
    <property type="nucleotide sequence ID" value="NZ_CP034562.1"/>
</dbReference>
<evidence type="ECO:0000256" key="1">
    <source>
        <dbReference type="ARBA" id="ARBA00001946"/>
    </source>
</evidence>
<dbReference type="GO" id="GO:0005524">
    <property type="term" value="F:ATP binding"/>
    <property type="evidence" value="ECO:0007669"/>
    <property type="project" value="UniProtKB-KW"/>
</dbReference>